<dbReference type="Gene3D" id="1.10.10.10">
    <property type="entry name" value="Winged helix-like DNA-binding domain superfamily/Winged helix DNA-binding domain"/>
    <property type="match status" value="1"/>
</dbReference>
<protein>
    <submittedName>
        <fullName evidence="2">Helix-turn-helix transcriptional regulator</fullName>
    </submittedName>
</protein>
<dbReference type="PANTHER" id="PTHR34293:SF1">
    <property type="entry name" value="HTH-TYPE TRANSCRIPTIONAL REGULATOR TRMBL2"/>
    <property type="match status" value="1"/>
</dbReference>
<accession>A0A5N8W4R6</accession>
<dbReference type="PROSITE" id="PS50043">
    <property type="entry name" value="HTH_LUXR_2"/>
    <property type="match status" value="1"/>
</dbReference>
<dbReference type="EMBL" id="VJZE01000120">
    <property type="protein sequence ID" value="MPY41886.1"/>
    <property type="molecule type" value="Genomic_DNA"/>
</dbReference>
<dbReference type="GO" id="GO:0003677">
    <property type="term" value="F:DNA binding"/>
    <property type="evidence" value="ECO:0007669"/>
    <property type="project" value="InterPro"/>
</dbReference>
<dbReference type="Proteomes" id="UP000326979">
    <property type="component" value="Unassembled WGS sequence"/>
</dbReference>
<dbReference type="RefSeq" id="WP_322723278.1">
    <property type="nucleotide sequence ID" value="NZ_BAABEQ010000138.1"/>
</dbReference>
<dbReference type="Pfam" id="PF00196">
    <property type="entry name" value="GerE"/>
    <property type="match status" value="1"/>
</dbReference>
<reference evidence="2 3" key="1">
    <citation type="submission" date="2019-07" db="EMBL/GenBank/DDBJ databases">
        <title>New species of Amycolatopsis and Streptomyces.</title>
        <authorList>
            <person name="Duangmal K."/>
            <person name="Teo W.F.A."/>
            <person name="Lipun K."/>
        </authorList>
    </citation>
    <scope>NUCLEOTIDE SEQUENCE [LARGE SCALE GENOMIC DNA]</scope>
    <source>
        <strain evidence="2 3">TISTR 2346</strain>
    </source>
</reference>
<gene>
    <name evidence="2" type="ORF">FNH04_18860</name>
</gene>
<sequence>MTPEAHGHRADELCEEGLSLYARALREGGVPQEEAAGVPCVAGLGLLQPDMTNPRWLHPLPPAVVLPRVLGAIAEDIARQRRRETRLADMLQPLMEVHAQRVASADALSFTVVSGLANINTRIGQMMAKATDELLTVQPGGKRPPGVLNAVREQEQDLLSRGGRMRTLYQHTSRHDLGVLAHYEQLEGDVEVRTLDEVPHRMVILDRSMAFIPVMDDRSMALEVHNPAVLSCLAATFDLLWRLATPMYPQAVQPPTVNGITPRQRAIAALLVEGHTDTAIADRLGMNVRTARVHIAKLAATLGSESRAQLGYLIGRSGILKQEPQS</sequence>
<dbReference type="InterPro" id="IPR036388">
    <property type="entry name" value="WH-like_DNA-bd_sf"/>
</dbReference>
<dbReference type="SUPFAM" id="SSF46894">
    <property type="entry name" value="C-terminal effector domain of the bipartite response regulators"/>
    <property type="match status" value="1"/>
</dbReference>
<dbReference type="PRINTS" id="PR00038">
    <property type="entry name" value="HTHLUXR"/>
</dbReference>
<dbReference type="SMART" id="SM00421">
    <property type="entry name" value="HTH_LUXR"/>
    <property type="match status" value="1"/>
</dbReference>
<comment type="caution">
    <text evidence="2">The sequence shown here is derived from an EMBL/GenBank/DDBJ whole genome shotgun (WGS) entry which is preliminary data.</text>
</comment>
<dbReference type="InterPro" id="IPR000792">
    <property type="entry name" value="Tscrpt_reg_LuxR_C"/>
</dbReference>
<evidence type="ECO:0000313" key="2">
    <source>
        <dbReference type="EMBL" id="MPY41886.1"/>
    </source>
</evidence>
<organism evidence="2 3">
    <name type="scientific">Streptomyces phyllanthi</name>
    <dbReference type="NCBI Taxonomy" id="1803180"/>
    <lineage>
        <taxon>Bacteria</taxon>
        <taxon>Bacillati</taxon>
        <taxon>Actinomycetota</taxon>
        <taxon>Actinomycetes</taxon>
        <taxon>Kitasatosporales</taxon>
        <taxon>Streptomycetaceae</taxon>
        <taxon>Streptomyces</taxon>
    </lineage>
</organism>
<dbReference type="GO" id="GO:0006355">
    <property type="term" value="P:regulation of DNA-templated transcription"/>
    <property type="evidence" value="ECO:0007669"/>
    <property type="project" value="InterPro"/>
</dbReference>
<dbReference type="InterPro" id="IPR051797">
    <property type="entry name" value="TrmB-like"/>
</dbReference>
<dbReference type="AlphaFoldDB" id="A0A5N8W4R6"/>
<evidence type="ECO:0000313" key="3">
    <source>
        <dbReference type="Proteomes" id="UP000326979"/>
    </source>
</evidence>
<dbReference type="PANTHER" id="PTHR34293">
    <property type="entry name" value="HTH-TYPE TRANSCRIPTIONAL REGULATOR TRMBL2"/>
    <property type="match status" value="1"/>
</dbReference>
<dbReference type="InterPro" id="IPR016032">
    <property type="entry name" value="Sig_transdc_resp-reg_C-effctor"/>
</dbReference>
<proteinExistence type="predicted"/>
<keyword evidence="3" id="KW-1185">Reference proteome</keyword>
<evidence type="ECO:0000259" key="1">
    <source>
        <dbReference type="PROSITE" id="PS50043"/>
    </source>
</evidence>
<feature type="domain" description="HTH luxR-type" evidence="1">
    <location>
        <begin position="253"/>
        <end position="318"/>
    </location>
</feature>
<name>A0A5N8W4R6_9ACTN</name>